<feature type="signal peptide" evidence="1">
    <location>
        <begin position="1"/>
        <end position="16"/>
    </location>
</feature>
<gene>
    <name evidence="2" type="ORF">BKK54_01850</name>
</gene>
<dbReference type="Proteomes" id="UP000188481">
    <property type="component" value="Unassembled WGS sequence"/>
</dbReference>
<accession>A0A1V3J936</accession>
<keyword evidence="3" id="KW-1185">Reference proteome</keyword>
<dbReference type="PROSITE" id="PS51257">
    <property type="entry name" value="PROKAR_LIPOPROTEIN"/>
    <property type="match status" value="1"/>
</dbReference>
<dbReference type="STRING" id="1908264.BKK54_01850"/>
<evidence type="ECO:0000256" key="1">
    <source>
        <dbReference type="SAM" id="SignalP"/>
    </source>
</evidence>
<sequence>MKNLLLISIMTLGAAACVSTELSNQHTPYDATKDARIRLYGQNGRPSFLTVNIDGKKEKVTVGGGLGQAFSSMVGAKDNESIGMPETPLSKNPSAHSKLLSSIFFKEFVIPANAEIQVTNEIISMDSTHTHYTATEKITTVIKGKSCKGNTVTFIPEAGKDYEVAPISTDRECGVTVYEIK</sequence>
<comment type="caution">
    <text evidence="2">The sequence shown here is derived from an EMBL/GenBank/DDBJ whole genome shotgun (WGS) entry which is preliminary data.</text>
</comment>
<evidence type="ECO:0000313" key="2">
    <source>
        <dbReference type="EMBL" id="OOF51744.1"/>
    </source>
</evidence>
<name>A0A1V3J936_9PAST</name>
<evidence type="ECO:0000313" key="3">
    <source>
        <dbReference type="Proteomes" id="UP000188481"/>
    </source>
</evidence>
<protein>
    <recommendedName>
        <fullName evidence="4">Lipoprotein</fullName>
    </recommendedName>
</protein>
<dbReference type="RefSeq" id="WP_077540970.1">
    <property type="nucleotide sequence ID" value="NZ_MLHN01000003.1"/>
</dbReference>
<reference evidence="2 3" key="1">
    <citation type="submission" date="2016-10" db="EMBL/GenBank/DDBJ databases">
        <title>Rodentibacter gen. nov. and new species.</title>
        <authorList>
            <person name="Christensen H."/>
        </authorList>
    </citation>
    <scope>NUCLEOTIDE SEQUENCE [LARGE SCALE GENOMIC DNA]</scope>
    <source>
        <strain evidence="3">ppn416</strain>
    </source>
</reference>
<dbReference type="AlphaFoldDB" id="A0A1V3J936"/>
<evidence type="ECO:0008006" key="4">
    <source>
        <dbReference type="Google" id="ProtNLM"/>
    </source>
</evidence>
<dbReference type="EMBL" id="MLHN01000003">
    <property type="protein sequence ID" value="OOF51744.1"/>
    <property type="molecule type" value="Genomic_DNA"/>
</dbReference>
<keyword evidence="1" id="KW-0732">Signal</keyword>
<proteinExistence type="predicted"/>
<organism evidence="2 3">
    <name type="scientific">Rodentibacter genomosp. 1</name>
    <dbReference type="NCBI Taxonomy" id="1908264"/>
    <lineage>
        <taxon>Bacteria</taxon>
        <taxon>Pseudomonadati</taxon>
        <taxon>Pseudomonadota</taxon>
        <taxon>Gammaproteobacteria</taxon>
        <taxon>Pasteurellales</taxon>
        <taxon>Pasteurellaceae</taxon>
        <taxon>Rodentibacter</taxon>
    </lineage>
</organism>
<feature type="chain" id="PRO_5012234555" description="Lipoprotein" evidence="1">
    <location>
        <begin position="17"/>
        <end position="181"/>
    </location>
</feature>